<dbReference type="SUPFAM" id="SSF47413">
    <property type="entry name" value="lambda repressor-like DNA-binding domains"/>
    <property type="match status" value="1"/>
</dbReference>
<dbReference type="Pfam" id="PF19054">
    <property type="entry name" value="DUF5753"/>
    <property type="match status" value="1"/>
</dbReference>
<evidence type="ECO:0000313" key="2">
    <source>
        <dbReference type="EMBL" id="OMI40262.1"/>
    </source>
</evidence>
<comment type="caution">
    <text evidence="2">The sequence shown here is derived from an EMBL/GenBank/DDBJ whole genome shotgun (WGS) entry which is preliminary data.</text>
</comment>
<reference evidence="2 3" key="1">
    <citation type="submission" date="2013-05" db="EMBL/GenBank/DDBJ databases">
        <title>Genome sequence of Streptomyces sparsogenes DSM 40356.</title>
        <authorList>
            <person name="Coyne S."/>
            <person name="Seebeck F.P."/>
        </authorList>
    </citation>
    <scope>NUCLEOTIDE SEQUENCE [LARGE SCALE GENOMIC DNA]</scope>
    <source>
        <strain evidence="2 3">DSM 40356</strain>
    </source>
</reference>
<dbReference type="EMBL" id="ASQP01000099">
    <property type="protein sequence ID" value="OMI40262.1"/>
    <property type="molecule type" value="Genomic_DNA"/>
</dbReference>
<dbReference type="InterPro" id="IPR010982">
    <property type="entry name" value="Lambda_DNA-bd_dom_sf"/>
</dbReference>
<keyword evidence="2" id="KW-0238">DNA-binding</keyword>
<dbReference type="AlphaFoldDB" id="A0A1R1SPW3"/>
<evidence type="ECO:0000313" key="3">
    <source>
        <dbReference type="Proteomes" id="UP000186168"/>
    </source>
</evidence>
<sequence>MRQLRGLYGPITRLYGQLPVSGVRRIRCTQDTGMRKRVGLTQQALADATSYSYELVASIEQGHRPAKATFTDAAERVLGAGGVLAELQSEVDRTELPKFFVDFALIETEAVSRFAYDPLLVPGLLQTEDCARALISAHCPPLDEETIEQRVEARIQRRLLLTRSPTVELSFIIGETALLNPVGDDQLMRKQLRHLLEVGSLRNVELQVMPFTCGVHTGLNVRAATAAQVAATA</sequence>
<dbReference type="GO" id="GO:0003677">
    <property type="term" value="F:DNA binding"/>
    <property type="evidence" value="ECO:0007669"/>
    <property type="project" value="UniProtKB-KW"/>
</dbReference>
<dbReference type="CDD" id="cd00093">
    <property type="entry name" value="HTH_XRE"/>
    <property type="match status" value="1"/>
</dbReference>
<dbReference type="InterPro" id="IPR001387">
    <property type="entry name" value="Cro/C1-type_HTH"/>
</dbReference>
<protein>
    <submittedName>
        <fullName evidence="2">Putative DNA-binding protein</fullName>
    </submittedName>
</protein>
<proteinExistence type="predicted"/>
<gene>
    <name evidence="2" type="ORF">SPAR_06790</name>
</gene>
<accession>A0A1R1SPW3</accession>
<feature type="domain" description="DUF5753" evidence="1">
    <location>
        <begin position="102"/>
        <end position="221"/>
    </location>
</feature>
<organism evidence="2 3">
    <name type="scientific">Streptomyces sparsogenes DSM 40356</name>
    <dbReference type="NCBI Taxonomy" id="1331668"/>
    <lineage>
        <taxon>Bacteria</taxon>
        <taxon>Bacillati</taxon>
        <taxon>Actinomycetota</taxon>
        <taxon>Actinomycetes</taxon>
        <taxon>Kitasatosporales</taxon>
        <taxon>Streptomycetaceae</taxon>
        <taxon>Streptomyces</taxon>
    </lineage>
</organism>
<name>A0A1R1SPW3_9ACTN</name>
<dbReference type="STRING" id="67365.GCA_001704635_07704"/>
<dbReference type="InterPro" id="IPR043917">
    <property type="entry name" value="DUF5753"/>
</dbReference>
<keyword evidence="3" id="KW-1185">Reference proteome</keyword>
<dbReference type="Proteomes" id="UP000186168">
    <property type="component" value="Unassembled WGS sequence"/>
</dbReference>
<dbReference type="Pfam" id="PF13560">
    <property type="entry name" value="HTH_31"/>
    <property type="match status" value="1"/>
</dbReference>
<evidence type="ECO:0000259" key="1">
    <source>
        <dbReference type="Pfam" id="PF19054"/>
    </source>
</evidence>